<dbReference type="GO" id="GO:0005739">
    <property type="term" value="C:mitochondrion"/>
    <property type="evidence" value="ECO:0007669"/>
    <property type="project" value="UniProtKB-ARBA"/>
</dbReference>
<feature type="region of interest" description="Disordered" evidence="2">
    <location>
        <begin position="1"/>
        <end position="171"/>
    </location>
</feature>
<gene>
    <name evidence="5" type="ORF">DL546_009150</name>
</gene>
<feature type="compositionally biased region" description="Basic and acidic residues" evidence="2">
    <location>
        <begin position="226"/>
        <end position="236"/>
    </location>
</feature>
<dbReference type="AlphaFoldDB" id="A0A420YJG5"/>
<feature type="compositionally biased region" description="Polar residues" evidence="2">
    <location>
        <begin position="69"/>
        <end position="81"/>
    </location>
</feature>
<keyword evidence="3" id="KW-1133">Transmembrane helix</keyword>
<dbReference type="STRING" id="177199.A0A420YJG5"/>
<feature type="domain" description="DUF155" evidence="4">
    <location>
        <begin position="329"/>
        <end position="500"/>
    </location>
</feature>
<dbReference type="InterPro" id="IPR051624">
    <property type="entry name" value="RMD1/Sad1-interacting"/>
</dbReference>
<evidence type="ECO:0000259" key="4">
    <source>
        <dbReference type="Pfam" id="PF02582"/>
    </source>
</evidence>
<dbReference type="PANTHER" id="PTHR16255:SF15">
    <property type="entry name" value="SPORULATION PROTEIN RMD1"/>
    <property type="match status" value="1"/>
</dbReference>
<organism evidence="5 6">
    <name type="scientific">Coniochaeta pulveracea</name>
    <dbReference type="NCBI Taxonomy" id="177199"/>
    <lineage>
        <taxon>Eukaryota</taxon>
        <taxon>Fungi</taxon>
        <taxon>Dikarya</taxon>
        <taxon>Ascomycota</taxon>
        <taxon>Pezizomycotina</taxon>
        <taxon>Sordariomycetes</taxon>
        <taxon>Sordariomycetidae</taxon>
        <taxon>Coniochaetales</taxon>
        <taxon>Coniochaetaceae</taxon>
        <taxon>Coniochaeta</taxon>
    </lineage>
</organism>
<dbReference type="OrthoDB" id="18302at2759"/>
<reference evidence="5 6" key="1">
    <citation type="submission" date="2018-08" db="EMBL/GenBank/DDBJ databases">
        <title>Draft genome of the lignicolous fungus Coniochaeta pulveracea.</title>
        <authorList>
            <person name="Borstlap C.J."/>
            <person name="De Witt R.N."/>
            <person name="Botha A."/>
            <person name="Volschenk H."/>
        </authorList>
    </citation>
    <scope>NUCLEOTIDE SEQUENCE [LARGE SCALE GENOMIC DNA]</scope>
    <source>
        <strain evidence="5 6">CAB683</strain>
    </source>
</reference>
<feature type="region of interest" description="Disordered" evidence="2">
    <location>
        <begin position="226"/>
        <end position="275"/>
    </location>
</feature>
<feature type="compositionally biased region" description="Low complexity" evidence="2">
    <location>
        <begin position="1"/>
        <end position="26"/>
    </location>
</feature>
<accession>A0A420YJG5</accession>
<evidence type="ECO:0000256" key="2">
    <source>
        <dbReference type="SAM" id="MobiDB-lite"/>
    </source>
</evidence>
<dbReference type="EMBL" id="QVQW01000007">
    <property type="protein sequence ID" value="RKU47906.1"/>
    <property type="molecule type" value="Genomic_DNA"/>
</dbReference>
<feature type="compositionally biased region" description="Acidic residues" evidence="2">
    <location>
        <begin position="138"/>
        <end position="147"/>
    </location>
</feature>
<feature type="compositionally biased region" description="Basic and acidic residues" evidence="2">
    <location>
        <begin position="157"/>
        <end position="171"/>
    </location>
</feature>
<comment type="caution">
    <text evidence="5">The sequence shown here is derived from an EMBL/GenBank/DDBJ whole genome shotgun (WGS) entry which is preliminary data.</text>
</comment>
<evidence type="ECO:0000313" key="5">
    <source>
        <dbReference type="EMBL" id="RKU47906.1"/>
    </source>
</evidence>
<evidence type="ECO:0000256" key="3">
    <source>
        <dbReference type="SAM" id="Phobius"/>
    </source>
</evidence>
<keyword evidence="3" id="KW-0812">Transmembrane</keyword>
<dbReference type="Proteomes" id="UP000275385">
    <property type="component" value="Unassembled WGS sequence"/>
</dbReference>
<keyword evidence="6" id="KW-1185">Reference proteome</keyword>
<name>A0A420YJG5_9PEZI</name>
<sequence>MTSEATESSPLLASTTSSASSTSGLAAHEHNRPKPPRTVTFNPNPVSKTIEPEPDYRRPNRIHAPPFHASQNAPPSPSAISTGGLGGFPAALNNKLRRRNSHGSTPQYPNSPGVQLKLGPQRSTKNAQKLKLLPNPEFGDEGPDEESGRDVYSQYTRIKDPTARRDAARLGKADRERLPRVTAYCTANKYQLEGLMRFLKGRGKTRNANPKLIDECIYTPYSYTTKQRDDMAEERQKHRQQQEQATPGPPSPDRESESQRRHSTGDVDAAESGFHQTDLVDLRNDHRNGFHDGGNSMMDHHHAMGYDSAIADGDDAVADFDTEIHTPEVFLFEYGVVVIWGMTLAQEQKFLKEIAKFEMEKLDADDVETEYFNFYYTREYQARIYNDFITLRDKNNYMTKLAISHALAQSVKTSLFEELIASTIESCKDLPTQIALTGKIAMSRSQINMQIGELFILRINIHLNGSVLDTPELFWVEPQLEPVYQAVRSYLEMDQRVGLLTERLDVIADLLAVLKDQLSHGHGEKLEWIVIVLIAAEIVVAAVNIVVDLYAGVD</sequence>
<feature type="compositionally biased region" description="Polar residues" evidence="2">
    <location>
        <begin position="102"/>
        <end position="113"/>
    </location>
</feature>
<keyword evidence="3" id="KW-0472">Membrane</keyword>
<feature type="transmembrane region" description="Helical" evidence="3">
    <location>
        <begin position="528"/>
        <end position="551"/>
    </location>
</feature>
<feature type="compositionally biased region" description="Basic and acidic residues" evidence="2">
    <location>
        <begin position="252"/>
        <end position="265"/>
    </location>
</feature>
<evidence type="ECO:0000256" key="1">
    <source>
        <dbReference type="ARBA" id="ARBA00008306"/>
    </source>
</evidence>
<evidence type="ECO:0000313" key="6">
    <source>
        <dbReference type="Proteomes" id="UP000275385"/>
    </source>
</evidence>
<dbReference type="PANTHER" id="PTHR16255">
    <property type="entry name" value="REQUIRED FOR MEIOTIC NUCLEAR DIVISION PROTEIN 1 HOMOLOG"/>
    <property type="match status" value="1"/>
</dbReference>
<protein>
    <recommendedName>
        <fullName evidence="4">DUF155 domain-containing protein</fullName>
    </recommendedName>
</protein>
<dbReference type="InterPro" id="IPR003734">
    <property type="entry name" value="DUF155"/>
</dbReference>
<proteinExistence type="inferred from homology"/>
<dbReference type="Pfam" id="PF02582">
    <property type="entry name" value="DUF155"/>
    <property type="match status" value="1"/>
</dbReference>
<comment type="similarity">
    <text evidence="1">Belongs to the RMD1/sif2 family.</text>
</comment>